<keyword evidence="5 10" id="KW-0812">Transmembrane</keyword>
<feature type="signal peptide" evidence="10">
    <location>
        <begin position="1"/>
        <end position="24"/>
    </location>
</feature>
<dbReference type="GO" id="GO:0008250">
    <property type="term" value="C:oligosaccharyltransferase complex"/>
    <property type="evidence" value="ECO:0007669"/>
    <property type="project" value="UniProtKB-UniRule"/>
</dbReference>
<sequence>MAELWRSRASYILLGLFASSLVSAEHSFENTAIVRSVELGGALTHVTTTYAVKALEHDSSIYTIALSENEQKNTHWIQAKMKGQTVPLHLEHFGLNPNTGAYLYAVEFPTALKANASANLVVETVQTHASYPWPEVASQKDIQYLKYEADLFVLSPYPTSVQRTKVKSPSPQIGSYTTPKDMEAFTTDVPVTKSGSTVTYGPYSNIPASTNREFVEEKQKHIAVQYNYPNPVLEVTKLERSAEISHWGANLNIQDNIWLHNAGPALKGHFSRLEFQSQNYYNRLSPTTLVSLALHLPPGIRDVYFYDLNGNVSTSRLRTTPSVPKGSNSNQYTLFEMRPRFPVMGQWNYSFTLGWDSPLADYAGWDKESGSYIVGVPVQTLVPGAVVDEAEIKIVLPEGATDIQFSPPFPAVVNSVSTHITYLDTTGRPAITLKYQQLTDRHTGMIYVSYKVPLSAHLTKPFAVATALMGVFVLAFAWRRVDTRIQK</sequence>
<comment type="subunit">
    <text evidence="10">Component of the oligosaccharyltransferase (OST) complex.</text>
</comment>
<evidence type="ECO:0000256" key="5">
    <source>
        <dbReference type="ARBA" id="ARBA00022692"/>
    </source>
</evidence>
<keyword evidence="12" id="KW-1185">Reference proteome</keyword>
<organism evidence="11 12">
    <name type="scientific">Phlebiopsis gigantea (strain 11061_1 CR5-6)</name>
    <name type="common">White-rot fungus</name>
    <name type="synonym">Peniophora gigantea</name>
    <dbReference type="NCBI Taxonomy" id="745531"/>
    <lineage>
        <taxon>Eukaryota</taxon>
        <taxon>Fungi</taxon>
        <taxon>Dikarya</taxon>
        <taxon>Basidiomycota</taxon>
        <taxon>Agaricomycotina</taxon>
        <taxon>Agaricomycetes</taxon>
        <taxon>Polyporales</taxon>
        <taxon>Phanerochaetaceae</taxon>
        <taxon>Phlebiopsis</taxon>
    </lineage>
</organism>
<proteinExistence type="inferred from homology"/>
<protein>
    <recommendedName>
        <fullName evidence="10">Dolichyl-diphosphooligosaccharide--protein glycosyltransferase subunit 1</fullName>
    </recommendedName>
</protein>
<comment type="pathway">
    <text evidence="3 10">Protein modification; protein glycosylation.</text>
</comment>
<dbReference type="UniPathway" id="UPA00378"/>
<feature type="chain" id="PRO_5005111342" description="Dolichyl-diphosphooligosaccharide--protein glycosyltransferase subunit 1" evidence="10">
    <location>
        <begin position="25"/>
        <end position="487"/>
    </location>
</feature>
<keyword evidence="9 10" id="KW-0472">Membrane</keyword>
<evidence type="ECO:0000256" key="2">
    <source>
        <dbReference type="ARBA" id="ARBA00004115"/>
    </source>
</evidence>
<accession>A0A0C3S7Y1</accession>
<dbReference type="Proteomes" id="UP000053257">
    <property type="component" value="Unassembled WGS sequence"/>
</dbReference>
<dbReference type="STRING" id="745531.A0A0C3S7Y1"/>
<dbReference type="Pfam" id="PF04597">
    <property type="entry name" value="Ribophorin_I"/>
    <property type="match status" value="1"/>
</dbReference>
<comment type="subcellular location">
    <subcellularLocation>
        <location evidence="2 10">Endoplasmic reticulum membrane</location>
        <topology evidence="2 10">Single-pass type I membrane protein</topology>
    </subcellularLocation>
</comment>
<comment type="function">
    <text evidence="1 10">Subunit of the oligosaccharyl transferase (OST) complex that catalyzes the initial transfer of a defined glycan (Glc(3)Man(9)GlcNAc(2) in eukaryotes) from the lipid carrier dolichol-pyrophosphate to an asparagine residue within an Asn-X-Ser/Thr consensus motif in nascent polypeptide chains, the first step in protein N-glycosylation. N-glycosylation occurs cotranslationally and the complex associates with the Sec61 complex at the channel-forming translocon complex that mediates protein translocation across the endoplasmic reticulum (ER). All subunits are required for a maximal enzyme activity.</text>
</comment>
<dbReference type="GO" id="GO:0018279">
    <property type="term" value="P:protein N-linked glycosylation via asparagine"/>
    <property type="evidence" value="ECO:0007669"/>
    <property type="project" value="TreeGrafter"/>
</dbReference>
<evidence type="ECO:0000313" key="11">
    <source>
        <dbReference type="EMBL" id="KIP07042.1"/>
    </source>
</evidence>
<dbReference type="EMBL" id="KN840505">
    <property type="protein sequence ID" value="KIP07042.1"/>
    <property type="molecule type" value="Genomic_DNA"/>
</dbReference>
<keyword evidence="7 10" id="KW-0256">Endoplasmic reticulum</keyword>
<name>A0A0C3S7Y1_PHLG1</name>
<evidence type="ECO:0000256" key="3">
    <source>
        <dbReference type="ARBA" id="ARBA00004922"/>
    </source>
</evidence>
<evidence type="ECO:0000256" key="6">
    <source>
        <dbReference type="ARBA" id="ARBA00022729"/>
    </source>
</evidence>
<keyword evidence="6 10" id="KW-0732">Signal</keyword>
<keyword evidence="8 10" id="KW-1133">Transmembrane helix</keyword>
<dbReference type="InterPro" id="IPR007676">
    <property type="entry name" value="Ribophorin_I"/>
</dbReference>
<dbReference type="OrthoDB" id="310030at2759"/>
<evidence type="ECO:0000256" key="10">
    <source>
        <dbReference type="RuleBase" id="RU361143"/>
    </source>
</evidence>
<gene>
    <name evidence="11" type="ORF">PHLGIDRAFT_30205</name>
</gene>
<evidence type="ECO:0000256" key="4">
    <source>
        <dbReference type="ARBA" id="ARBA00008905"/>
    </source>
</evidence>
<feature type="transmembrane region" description="Helical" evidence="10">
    <location>
        <begin position="461"/>
        <end position="478"/>
    </location>
</feature>
<dbReference type="PANTHER" id="PTHR21049:SF0">
    <property type="entry name" value="DOLICHYL-DIPHOSPHOOLIGOSACCHARIDE--PROTEIN GLYCOSYLTRANSFERASE SUBUNIT 1"/>
    <property type="match status" value="1"/>
</dbReference>
<evidence type="ECO:0000256" key="7">
    <source>
        <dbReference type="ARBA" id="ARBA00022824"/>
    </source>
</evidence>
<evidence type="ECO:0000256" key="9">
    <source>
        <dbReference type="ARBA" id="ARBA00023136"/>
    </source>
</evidence>
<reference evidence="11 12" key="1">
    <citation type="journal article" date="2014" name="PLoS Genet.">
        <title>Analysis of the Phlebiopsis gigantea genome, transcriptome and secretome provides insight into its pioneer colonization strategies of wood.</title>
        <authorList>
            <person name="Hori C."/>
            <person name="Ishida T."/>
            <person name="Igarashi K."/>
            <person name="Samejima M."/>
            <person name="Suzuki H."/>
            <person name="Master E."/>
            <person name="Ferreira P."/>
            <person name="Ruiz-Duenas F.J."/>
            <person name="Held B."/>
            <person name="Canessa P."/>
            <person name="Larrondo L.F."/>
            <person name="Schmoll M."/>
            <person name="Druzhinina I.S."/>
            <person name="Kubicek C.P."/>
            <person name="Gaskell J.A."/>
            <person name="Kersten P."/>
            <person name="St John F."/>
            <person name="Glasner J."/>
            <person name="Sabat G."/>
            <person name="Splinter BonDurant S."/>
            <person name="Syed K."/>
            <person name="Yadav J."/>
            <person name="Mgbeahuruike A.C."/>
            <person name="Kovalchuk A."/>
            <person name="Asiegbu F.O."/>
            <person name="Lackner G."/>
            <person name="Hoffmeister D."/>
            <person name="Rencoret J."/>
            <person name="Gutierrez A."/>
            <person name="Sun H."/>
            <person name="Lindquist E."/>
            <person name="Barry K."/>
            <person name="Riley R."/>
            <person name="Grigoriev I.V."/>
            <person name="Henrissat B."/>
            <person name="Kues U."/>
            <person name="Berka R.M."/>
            <person name="Martinez A.T."/>
            <person name="Covert S.F."/>
            <person name="Blanchette R.A."/>
            <person name="Cullen D."/>
        </authorList>
    </citation>
    <scope>NUCLEOTIDE SEQUENCE [LARGE SCALE GENOMIC DNA]</scope>
    <source>
        <strain evidence="11 12">11061_1 CR5-6</strain>
    </source>
</reference>
<dbReference type="HOGENOM" id="CLU_031381_1_0_1"/>
<evidence type="ECO:0000256" key="1">
    <source>
        <dbReference type="ARBA" id="ARBA00002791"/>
    </source>
</evidence>
<evidence type="ECO:0000256" key="8">
    <source>
        <dbReference type="ARBA" id="ARBA00022989"/>
    </source>
</evidence>
<evidence type="ECO:0000313" key="12">
    <source>
        <dbReference type="Proteomes" id="UP000053257"/>
    </source>
</evidence>
<dbReference type="AlphaFoldDB" id="A0A0C3S7Y1"/>
<comment type="similarity">
    <text evidence="4 10">Belongs to the OST1 family.</text>
</comment>
<dbReference type="PANTHER" id="PTHR21049">
    <property type="entry name" value="RIBOPHORIN I"/>
    <property type="match status" value="1"/>
</dbReference>